<evidence type="ECO:0000313" key="4">
    <source>
        <dbReference type="Proteomes" id="UP000759443"/>
    </source>
</evidence>
<gene>
    <name evidence="3" type="ORF">J2Z17_001626</name>
</gene>
<reference evidence="3 4" key="1">
    <citation type="submission" date="2021-03" db="EMBL/GenBank/DDBJ databases">
        <title>Genomic Encyclopedia of Type Strains, Phase IV (KMG-IV): sequencing the most valuable type-strain genomes for metagenomic binning, comparative biology and taxonomic classification.</title>
        <authorList>
            <person name="Goeker M."/>
        </authorList>
    </citation>
    <scope>NUCLEOTIDE SEQUENCE [LARGE SCALE GENOMIC DNA]</scope>
    <source>
        <strain evidence="3 4">DSM 21600</strain>
    </source>
</reference>
<dbReference type="InterPro" id="IPR035919">
    <property type="entry name" value="EAL_sf"/>
</dbReference>
<dbReference type="SUPFAM" id="SSF141868">
    <property type="entry name" value="EAL domain-like"/>
    <property type="match status" value="1"/>
</dbReference>
<sequence length="575" mass="64485">MTASRKTKFEIANGRDRLAALELTIESLPLAVGLFWLDGRPVLLNRHFRELYDVGERWEADITFAKLIANGAFSDWKSDPAAFFERLVETLKRDGEFKARNEVGNRMLAVHDRLLGDDLILTMQKDITEQVHAEARITFLANHDTLTELPNRASLNAMLDNRIENARACHAKLGLLLVDVDRFKDINDVFGHAAGDAVLSEISRRFLACRGEDDIAARLGGDEFCFLSPSDNQPEAAEMLAHRLLEAAREPVLFEGRQLKVGLSIGISIFPQNGMDRGALLAAADAALYRAKAEGRGMVRMFEPEMDERIHDQRMLQHDLQRAIDCDELELYYQPQARITGEIYGFEALIRWRHPTRGLLSPNVFIPIAEECGLILEIGEWVLRTACRNAVTWAAPLQISVNLSPVQFRHDDLSTTVLQILMETGLSPERLELEITENVLVKDFARALQTLRSLKKLGVHIAMDDFGTGYSSLSYLQSFPFDTLKIDRSFISRLNTDHLTDAIVRAVIGLGRGLDVPIVAEGVETEEQRAFLAGEHCQNIQGFLIGRPQEIGDYADIVGIECKPQRSLRRSAKTG</sequence>
<dbReference type="PANTHER" id="PTHR44757">
    <property type="entry name" value="DIGUANYLATE CYCLASE DGCP"/>
    <property type="match status" value="1"/>
</dbReference>
<dbReference type="Pfam" id="PF00990">
    <property type="entry name" value="GGDEF"/>
    <property type="match status" value="1"/>
</dbReference>
<feature type="domain" description="GGDEF" evidence="2">
    <location>
        <begin position="171"/>
        <end position="304"/>
    </location>
</feature>
<dbReference type="RefSeq" id="WP_209943824.1">
    <property type="nucleotide sequence ID" value="NZ_JAGGJU010000004.1"/>
</dbReference>
<dbReference type="InterPro" id="IPR001633">
    <property type="entry name" value="EAL_dom"/>
</dbReference>
<dbReference type="CDD" id="cd01948">
    <property type="entry name" value="EAL"/>
    <property type="match status" value="1"/>
</dbReference>
<dbReference type="NCBIfam" id="TIGR00254">
    <property type="entry name" value="GGDEF"/>
    <property type="match status" value="1"/>
</dbReference>
<organism evidence="3 4">
    <name type="scientific">Rhizobium halophytocola</name>
    <dbReference type="NCBI Taxonomy" id="735519"/>
    <lineage>
        <taxon>Bacteria</taxon>
        <taxon>Pseudomonadati</taxon>
        <taxon>Pseudomonadota</taxon>
        <taxon>Alphaproteobacteria</taxon>
        <taxon>Hyphomicrobiales</taxon>
        <taxon>Rhizobiaceae</taxon>
        <taxon>Rhizobium/Agrobacterium group</taxon>
        <taxon>Rhizobium</taxon>
    </lineage>
</organism>
<dbReference type="SMART" id="SM00052">
    <property type="entry name" value="EAL"/>
    <property type="match status" value="1"/>
</dbReference>
<evidence type="ECO:0000313" key="3">
    <source>
        <dbReference type="EMBL" id="MBP1850192.1"/>
    </source>
</evidence>
<feature type="domain" description="EAL" evidence="1">
    <location>
        <begin position="313"/>
        <end position="562"/>
    </location>
</feature>
<keyword evidence="4" id="KW-1185">Reference proteome</keyword>
<dbReference type="InterPro" id="IPR000160">
    <property type="entry name" value="GGDEF_dom"/>
</dbReference>
<protein>
    <submittedName>
        <fullName evidence="3">Diguanylate cyclase (GGDEF)-like protein</fullName>
    </submittedName>
</protein>
<name>A0ABS4DWY4_9HYPH</name>
<dbReference type="PROSITE" id="PS50887">
    <property type="entry name" value="GGDEF"/>
    <property type="match status" value="1"/>
</dbReference>
<dbReference type="Proteomes" id="UP000759443">
    <property type="component" value="Unassembled WGS sequence"/>
</dbReference>
<dbReference type="InterPro" id="IPR029787">
    <property type="entry name" value="Nucleotide_cyclase"/>
</dbReference>
<evidence type="ECO:0000259" key="2">
    <source>
        <dbReference type="PROSITE" id="PS50887"/>
    </source>
</evidence>
<evidence type="ECO:0000259" key="1">
    <source>
        <dbReference type="PROSITE" id="PS50883"/>
    </source>
</evidence>
<accession>A0ABS4DWY4</accession>
<dbReference type="InterPro" id="IPR052155">
    <property type="entry name" value="Biofilm_reg_signaling"/>
</dbReference>
<proteinExistence type="predicted"/>
<dbReference type="Pfam" id="PF00563">
    <property type="entry name" value="EAL"/>
    <property type="match status" value="1"/>
</dbReference>
<dbReference type="CDD" id="cd01949">
    <property type="entry name" value="GGDEF"/>
    <property type="match status" value="1"/>
</dbReference>
<dbReference type="PROSITE" id="PS50883">
    <property type="entry name" value="EAL"/>
    <property type="match status" value="1"/>
</dbReference>
<dbReference type="EMBL" id="JAGGJU010000004">
    <property type="protein sequence ID" value="MBP1850192.1"/>
    <property type="molecule type" value="Genomic_DNA"/>
</dbReference>
<dbReference type="InterPro" id="IPR043128">
    <property type="entry name" value="Rev_trsase/Diguanyl_cyclase"/>
</dbReference>
<comment type="caution">
    <text evidence="3">The sequence shown here is derived from an EMBL/GenBank/DDBJ whole genome shotgun (WGS) entry which is preliminary data.</text>
</comment>
<dbReference type="Gene3D" id="3.20.20.450">
    <property type="entry name" value="EAL domain"/>
    <property type="match status" value="1"/>
</dbReference>
<dbReference type="Gene3D" id="3.30.70.270">
    <property type="match status" value="1"/>
</dbReference>
<dbReference type="SMART" id="SM00267">
    <property type="entry name" value="GGDEF"/>
    <property type="match status" value="1"/>
</dbReference>
<dbReference type="PANTHER" id="PTHR44757:SF2">
    <property type="entry name" value="BIOFILM ARCHITECTURE MAINTENANCE PROTEIN MBAA"/>
    <property type="match status" value="1"/>
</dbReference>
<dbReference type="SUPFAM" id="SSF55073">
    <property type="entry name" value="Nucleotide cyclase"/>
    <property type="match status" value="1"/>
</dbReference>